<dbReference type="InterPro" id="IPR007197">
    <property type="entry name" value="rSAM"/>
</dbReference>
<evidence type="ECO:0000256" key="4">
    <source>
        <dbReference type="ARBA" id="ARBA00022691"/>
    </source>
</evidence>
<dbReference type="InterPro" id="IPR034457">
    <property type="entry name" value="Organic_radical-activating"/>
</dbReference>
<evidence type="ECO:0000259" key="9">
    <source>
        <dbReference type="PROSITE" id="PS51918"/>
    </source>
</evidence>
<dbReference type="InterPro" id="IPR001989">
    <property type="entry name" value="Radical_activat_CS"/>
</dbReference>
<dbReference type="PIRSF" id="PIRSF000371">
    <property type="entry name" value="PFL_act_enz"/>
    <property type="match status" value="1"/>
</dbReference>
<evidence type="ECO:0000313" key="11">
    <source>
        <dbReference type="Proteomes" id="UP000273154"/>
    </source>
</evidence>
<organism evidence="10 11">
    <name type="scientific">Parolsenella catena</name>
    <dbReference type="NCBI Taxonomy" id="2003188"/>
    <lineage>
        <taxon>Bacteria</taxon>
        <taxon>Bacillati</taxon>
        <taxon>Actinomycetota</taxon>
        <taxon>Coriobacteriia</taxon>
        <taxon>Coriobacteriales</taxon>
        <taxon>Atopobiaceae</taxon>
        <taxon>Parolsenella</taxon>
    </lineage>
</organism>
<evidence type="ECO:0000256" key="6">
    <source>
        <dbReference type="ARBA" id="ARBA00023002"/>
    </source>
</evidence>
<dbReference type="OrthoDB" id="9782387at2"/>
<dbReference type="KEGG" id="pcat:Pcatena_05990"/>
<name>A0A3G9K5F4_9ACTN</name>
<dbReference type="GeneID" id="88848731"/>
<evidence type="ECO:0000256" key="2">
    <source>
        <dbReference type="ARBA" id="ARBA00009777"/>
    </source>
</evidence>
<evidence type="ECO:0000256" key="7">
    <source>
        <dbReference type="ARBA" id="ARBA00023004"/>
    </source>
</evidence>
<evidence type="ECO:0000256" key="1">
    <source>
        <dbReference type="ARBA" id="ARBA00001966"/>
    </source>
</evidence>
<feature type="domain" description="Radical SAM core" evidence="9">
    <location>
        <begin position="37"/>
        <end position="307"/>
    </location>
</feature>
<keyword evidence="10" id="KW-0670">Pyruvate</keyword>
<dbReference type="SUPFAM" id="SSF102114">
    <property type="entry name" value="Radical SAM enzymes"/>
    <property type="match status" value="1"/>
</dbReference>
<dbReference type="PANTHER" id="PTHR30352:SF4">
    <property type="entry name" value="PYRUVATE FORMATE-LYASE 2-ACTIVATING ENZYME"/>
    <property type="match status" value="1"/>
</dbReference>
<dbReference type="Pfam" id="PF04055">
    <property type="entry name" value="Radical_SAM"/>
    <property type="match status" value="1"/>
</dbReference>
<proteinExistence type="inferred from homology"/>
<keyword evidence="7" id="KW-0408">Iron</keyword>
<dbReference type="RefSeq" id="WP_126421502.1">
    <property type="nucleotide sequence ID" value="NZ_AP019367.1"/>
</dbReference>
<dbReference type="InterPro" id="IPR040074">
    <property type="entry name" value="BssD/PflA/YjjW"/>
</dbReference>
<evidence type="ECO:0000256" key="5">
    <source>
        <dbReference type="ARBA" id="ARBA00022723"/>
    </source>
</evidence>
<comment type="similarity">
    <text evidence="2">Belongs to the organic radical-activating enzymes family.</text>
</comment>
<dbReference type="PROSITE" id="PS51918">
    <property type="entry name" value="RADICAL_SAM"/>
    <property type="match status" value="1"/>
</dbReference>
<keyword evidence="3" id="KW-0004">4Fe-4S</keyword>
<accession>A0A3G9K5F4</accession>
<keyword evidence="11" id="KW-1185">Reference proteome</keyword>
<keyword evidence="8" id="KW-0411">Iron-sulfur</keyword>
<dbReference type="Proteomes" id="UP000273154">
    <property type="component" value="Chromosome"/>
</dbReference>
<dbReference type="Gene3D" id="3.20.20.70">
    <property type="entry name" value="Aldolase class I"/>
    <property type="match status" value="1"/>
</dbReference>
<dbReference type="InterPro" id="IPR013785">
    <property type="entry name" value="Aldolase_TIM"/>
</dbReference>
<keyword evidence="4" id="KW-0949">S-adenosyl-L-methionine</keyword>
<evidence type="ECO:0000256" key="8">
    <source>
        <dbReference type="ARBA" id="ARBA00023014"/>
    </source>
</evidence>
<reference evidence="11" key="1">
    <citation type="submission" date="2018-11" db="EMBL/GenBank/DDBJ databases">
        <title>Comparative genomics of Parolsenella catena and Libanicoccus massiliensis: Reclassification of Libanicoccus massiliensis as Parolsenella massiliensis comb. nov.</title>
        <authorList>
            <person name="Sakamoto M."/>
            <person name="Ikeyama N."/>
            <person name="Murakami T."/>
            <person name="Mori H."/>
            <person name="Yuki M."/>
            <person name="Ohkuma M."/>
        </authorList>
    </citation>
    <scope>NUCLEOTIDE SEQUENCE [LARGE SCALE GENOMIC DNA]</scope>
    <source>
        <strain evidence="11">JCM 31932</strain>
    </source>
</reference>
<dbReference type="PANTHER" id="PTHR30352">
    <property type="entry name" value="PYRUVATE FORMATE-LYASE-ACTIVATING ENZYME"/>
    <property type="match status" value="1"/>
</dbReference>
<keyword evidence="6" id="KW-0560">Oxidoreductase</keyword>
<gene>
    <name evidence="10" type="primary">pflA_1</name>
    <name evidence="10" type="ORF">Pcatena_05990</name>
</gene>
<dbReference type="NCBIfam" id="TIGR02494">
    <property type="entry name" value="PFLE_PFLC"/>
    <property type="match status" value="1"/>
</dbReference>
<dbReference type="GO" id="GO:0046872">
    <property type="term" value="F:metal ion binding"/>
    <property type="evidence" value="ECO:0007669"/>
    <property type="project" value="UniProtKB-KW"/>
</dbReference>
<dbReference type="GO" id="GO:0016491">
    <property type="term" value="F:oxidoreductase activity"/>
    <property type="evidence" value="ECO:0007669"/>
    <property type="project" value="UniProtKB-KW"/>
</dbReference>
<evidence type="ECO:0000256" key="3">
    <source>
        <dbReference type="ARBA" id="ARBA00022485"/>
    </source>
</evidence>
<sequence length="313" mass="33276">MCCRAAGERAGEERAGECVASARHRLCVTNVQRFSLHDGGGIRSVAFTKGCPFRCPWCCNPENLSFEPEECWHEKLCCGCSARPDGSRDANGAPCDTPPERCPMAAKELLGTWREVDGLADELLRDLPFFEESGGGVTVSGGECLAGAARQRAVIALLERCHAAGAATALETTLAVPLAVPLDRLVGACDAFLVDFKIADRARSLAVTGIDPLVRDANVARVVAAGGRVVARMPVIPGFTDGDACIRANARRARELGIRRADVLPFHQLGESKYASVGRAYGMGGVAQLSEEDVERALELVRAEGLLATLRGE</sequence>
<dbReference type="GO" id="GO:0016829">
    <property type="term" value="F:lyase activity"/>
    <property type="evidence" value="ECO:0007669"/>
    <property type="project" value="UniProtKB-KW"/>
</dbReference>
<evidence type="ECO:0000313" key="10">
    <source>
        <dbReference type="EMBL" id="BBH50012.1"/>
    </source>
</evidence>
<dbReference type="SFLD" id="SFLDG01118">
    <property type="entry name" value="activating_enzymes__group_2"/>
    <property type="match status" value="1"/>
</dbReference>
<dbReference type="SFLD" id="SFLDG01066">
    <property type="entry name" value="organic_radical-activating_enz"/>
    <property type="match status" value="1"/>
</dbReference>
<dbReference type="GO" id="GO:0051539">
    <property type="term" value="F:4 iron, 4 sulfur cluster binding"/>
    <property type="evidence" value="ECO:0007669"/>
    <property type="project" value="UniProtKB-KW"/>
</dbReference>
<dbReference type="AlphaFoldDB" id="A0A3G9K5F4"/>
<comment type="cofactor">
    <cofactor evidence="1">
        <name>[4Fe-4S] cluster</name>
        <dbReference type="ChEBI" id="CHEBI:49883"/>
    </cofactor>
</comment>
<dbReference type="InterPro" id="IPR012839">
    <property type="entry name" value="Organic_radical_activase"/>
</dbReference>
<keyword evidence="5" id="KW-0479">Metal-binding</keyword>
<keyword evidence="10" id="KW-0456">Lyase</keyword>
<protein>
    <submittedName>
        <fullName evidence="10">Pyruvate formate lyase-activating protein</fullName>
    </submittedName>
</protein>
<dbReference type="InterPro" id="IPR058240">
    <property type="entry name" value="rSAM_sf"/>
</dbReference>
<dbReference type="SFLD" id="SFLDS00029">
    <property type="entry name" value="Radical_SAM"/>
    <property type="match status" value="1"/>
</dbReference>
<dbReference type="EMBL" id="AP019367">
    <property type="protein sequence ID" value="BBH50012.1"/>
    <property type="molecule type" value="Genomic_DNA"/>
</dbReference>
<dbReference type="PROSITE" id="PS01087">
    <property type="entry name" value="RADICAL_ACTIVATING"/>
    <property type="match status" value="1"/>
</dbReference>